<dbReference type="EMBL" id="JBHTKL010000006">
    <property type="protein sequence ID" value="MFD1020614.1"/>
    <property type="molecule type" value="Genomic_DNA"/>
</dbReference>
<accession>A0ABW3L529</accession>
<evidence type="ECO:0000313" key="2">
    <source>
        <dbReference type="EMBL" id="MFD1020614.1"/>
    </source>
</evidence>
<comment type="caution">
    <text evidence="2">The sequence shown here is derived from an EMBL/GenBank/DDBJ whole genome shotgun (WGS) entry which is preliminary data.</text>
</comment>
<protein>
    <submittedName>
        <fullName evidence="2">Metal-dependent hydrolase</fullName>
    </submittedName>
</protein>
<evidence type="ECO:0000256" key="1">
    <source>
        <dbReference type="SAM" id="Phobius"/>
    </source>
</evidence>
<dbReference type="RefSeq" id="WP_386062632.1">
    <property type="nucleotide sequence ID" value="NZ_JBHTKL010000006.1"/>
</dbReference>
<feature type="transmembrane region" description="Helical" evidence="1">
    <location>
        <begin position="122"/>
        <end position="144"/>
    </location>
</feature>
<dbReference type="InterPro" id="IPR007404">
    <property type="entry name" value="YdjM-like"/>
</dbReference>
<keyword evidence="1" id="KW-0472">Membrane</keyword>
<evidence type="ECO:0000313" key="3">
    <source>
        <dbReference type="Proteomes" id="UP001596990"/>
    </source>
</evidence>
<feature type="transmembrane region" description="Helical" evidence="1">
    <location>
        <begin position="6"/>
        <end position="22"/>
    </location>
</feature>
<dbReference type="GO" id="GO:0016787">
    <property type="term" value="F:hydrolase activity"/>
    <property type="evidence" value="ECO:0007669"/>
    <property type="project" value="UniProtKB-KW"/>
</dbReference>
<organism evidence="2 3">
    <name type="scientific">Thalassobacillus hwangdonensis</name>
    <dbReference type="NCBI Taxonomy" id="546108"/>
    <lineage>
        <taxon>Bacteria</taxon>
        <taxon>Bacillati</taxon>
        <taxon>Bacillota</taxon>
        <taxon>Bacilli</taxon>
        <taxon>Bacillales</taxon>
        <taxon>Bacillaceae</taxon>
        <taxon>Thalassobacillus</taxon>
    </lineage>
</organism>
<dbReference type="Pfam" id="PF04307">
    <property type="entry name" value="YdjM"/>
    <property type="match status" value="1"/>
</dbReference>
<keyword evidence="3" id="KW-1185">Reference proteome</keyword>
<feature type="transmembrane region" description="Helical" evidence="1">
    <location>
        <begin position="87"/>
        <end position="116"/>
    </location>
</feature>
<reference evidence="3" key="1">
    <citation type="journal article" date="2019" name="Int. J. Syst. Evol. Microbiol.">
        <title>The Global Catalogue of Microorganisms (GCM) 10K type strain sequencing project: providing services to taxonomists for standard genome sequencing and annotation.</title>
        <authorList>
            <consortium name="The Broad Institute Genomics Platform"/>
            <consortium name="The Broad Institute Genome Sequencing Center for Infectious Disease"/>
            <person name="Wu L."/>
            <person name="Ma J."/>
        </authorList>
    </citation>
    <scope>NUCLEOTIDE SEQUENCE [LARGE SCALE GENOMIC DNA]</scope>
    <source>
        <strain evidence="3">CCUG 56607</strain>
    </source>
</reference>
<gene>
    <name evidence="2" type="ORF">ACFQ2J_15610</name>
</gene>
<feature type="transmembrane region" description="Helical" evidence="1">
    <location>
        <begin position="56"/>
        <end position="75"/>
    </location>
</feature>
<proteinExistence type="predicted"/>
<dbReference type="Proteomes" id="UP001596990">
    <property type="component" value="Unassembled WGS sequence"/>
</dbReference>
<keyword evidence="2" id="KW-0378">Hydrolase</keyword>
<name>A0ABW3L529_9BACI</name>
<keyword evidence="1" id="KW-0812">Transmembrane</keyword>
<sequence length="226" mass="25886">MYGYLLHTLLHFLAGACISYLTLVKSDDLRRKQLILLAVGGVVALLPDITKFFGDILGHSIFAAPFFGWLAAWLYRKYDKTIPYKKLWLIFTFIVIIGHLFIDYIGNGLALFFPFVRSEFDFHIIPSIDFFSLTILLIMFPLTFYFKKGKAIFITGLATIDLYLIILSVSKVQLEHELHQEYEGIELLETYPSSSDFGEWNFLLKTNVEWIRGSSPILGGGHSIEK</sequence>
<keyword evidence="1" id="KW-1133">Transmembrane helix</keyword>